<feature type="compositionally biased region" description="Basic residues" evidence="1">
    <location>
        <begin position="269"/>
        <end position="280"/>
    </location>
</feature>
<accession>A0A2T2NW93</accession>
<dbReference type="EMBL" id="KZ678132">
    <property type="protein sequence ID" value="PSN69702.1"/>
    <property type="molecule type" value="Genomic_DNA"/>
</dbReference>
<feature type="region of interest" description="Disordered" evidence="1">
    <location>
        <begin position="217"/>
        <end position="311"/>
    </location>
</feature>
<sequence>MAPPENPIHVGMNKCLNGPISPRTPNPAFRPLKRRRTFSFFPLFDSTPPSVTYDNYGAPLTERPYKAPRRRKSLFDLFSRRSGHNTPHDRTEALQGAADAQSPNQGPLPETTSEEQNQATSKPRRRSSVLARVKEYFTSGRQRKDSKGPDEEEVHNYIWDPSMEPLASLGMMRFQNLSGNSVNAGPSNFYMNERYKDRSCCIQTKSPWDQRCQQELPDWPVEPPNRPTPAKNDDVGPNINAPNRPPIQNPNPVHKSTSIRNFSISHLPKFSRSKNAKGKQRAISPDPIPAAGAGAADSTSNPRRLNMFQNPFDNNAAPLPIPRLSLTHLGVLPNIDAEPALDESSSIPHATFTSLGSSSTRPESPSPLLPTTASNLSLASGASSSHALIPRFAAQSNLAASSQHVPAGTLQSSVIPPTSAAASAAHHSRPRSGHHHQHKHQHLSLPNSGASSCHCCSYPTTIADADAGADEHEHYLLDLTLHRYPGACAGYCSSELSLLDGLGDGDGDGDRQQSEADTPRPSCETGCCGRRGRSLVRWCDRDGGEAMDVDRH</sequence>
<feature type="compositionally biased region" description="Polar residues" evidence="1">
    <location>
        <begin position="299"/>
        <end position="311"/>
    </location>
</feature>
<evidence type="ECO:0000313" key="3">
    <source>
        <dbReference type="Proteomes" id="UP000240883"/>
    </source>
</evidence>
<protein>
    <submittedName>
        <fullName evidence="2">Uncharacterized protein</fullName>
    </submittedName>
</protein>
<gene>
    <name evidence="2" type="ORF">BS50DRAFT_294670</name>
</gene>
<feature type="region of interest" description="Disordered" evidence="1">
    <location>
        <begin position="1"/>
        <end position="30"/>
    </location>
</feature>
<reference evidence="2 3" key="1">
    <citation type="journal article" date="2018" name="Front. Microbiol.">
        <title>Genome-Wide Analysis of Corynespora cassiicola Leaf Fall Disease Putative Effectors.</title>
        <authorList>
            <person name="Lopez D."/>
            <person name="Ribeiro S."/>
            <person name="Label P."/>
            <person name="Fumanal B."/>
            <person name="Venisse J.S."/>
            <person name="Kohler A."/>
            <person name="de Oliveira R.R."/>
            <person name="Labutti K."/>
            <person name="Lipzen A."/>
            <person name="Lail K."/>
            <person name="Bauer D."/>
            <person name="Ohm R.A."/>
            <person name="Barry K.W."/>
            <person name="Spatafora J."/>
            <person name="Grigoriev I.V."/>
            <person name="Martin F.M."/>
            <person name="Pujade-Renaud V."/>
        </authorList>
    </citation>
    <scope>NUCLEOTIDE SEQUENCE [LARGE SCALE GENOMIC DNA]</scope>
    <source>
        <strain evidence="2 3">Philippines</strain>
    </source>
</reference>
<feature type="compositionally biased region" description="Low complexity" evidence="1">
    <location>
        <begin position="282"/>
        <end position="298"/>
    </location>
</feature>
<feature type="compositionally biased region" description="Polar residues" evidence="1">
    <location>
        <begin position="101"/>
        <end position="121"/>
    </location>
</feature>
<feature type="region of interest" description="Disordered" evidence="1">
    <location>
        <begin position="409"/>
        <end position="445"/>
    </location>
</feature>
<proteinExistence type="predicted"/>
<organism evidence="2 3">
    <name type="scientific">Corynespora cassiicola Philippines</name>
    <dbReference type="NCBI Taxonomy" id="1448308"/>
    <lineage>
        <taxon>Eukaryota</taxon>
        <taxon>Fungi</taxon>
        <taxon>Dikarya</taxon>
        <taxon>Ascomycota</taxon>
        <taxon>Pezizomycotina</taxon>
        <taxon>Dothideomycetes</taxon>
        <taxon>Pleosporomycetidae</taxon>
        <taxon>Pleosporales</taxon>
        <taxon>Corynesporascaceae</taxon>
        <taxon>Corynespora</taxon>
    </lineage>
</organism>
<evidence type="ECO:0000313" key="2">
    <source>
        <dbReference type="EMBL" id="PSN69702.1"/>
    </source>
</evidence>
<keyword evidence="3" id="KW-1185">Reference proteome</keyword>
<feature type="region of interest" description="Disordered" evidence="1">
    <location>
        <begin position="503"/>
        <end position="524"/>
    </location>
</feature>
<dbReference type="Proteomes" id="UP000240883">
    <property type="component" value="Unassembled WGS sequence"/>
</dbReference>
<dbReference type="AlphaFoldDB" id="A0A2T2NW93"/>
<name>A0A2T2NW93_CORCC</name>
<feature type="compositionally biased region" description="Basic residues" evidence="1">
    <location>
        <begin position="426"/>
        <end position="442"/>
    </location>
</feature>
<feature type="compositionally biased region" description="Basic and acidic residues" evidence="1">
    <location>
        <begin position="508"/>
        <end position="518"/>
    </location>
</feature>
<evidence type="ECO:0000256" key="1">
    <source>
        <dbReference type="SAM" id="MobiDB-lite"/>
    </source>
</evidence>
<feature type="region of interest" description="Disordered" evidence="1">
    <location>
        <begin position="77"/>
        <end position="155"/>
    </location>
</feature>
<feature type="compositionally biased region" description="Polar residues" evidence="1">
    <location>
        <begin position="250"/>
        <end position="264"/>
    </location>
</feature>
<feature type="compositionally biased region" description="Polar residues" evidence="1">
    <location>
        <begin position="343"/>
        <end position="363"/>
    </location>
</feature>
<feature type="region of interest" description="Disordered" evidence="1">
    <location>
        <begin position="341"/>
        <end position="372"/>
    </location>
</feature>